<dbReference type="SUPFAM" id="SSF55729">
    <property type="entry name" value="Acyl-CoA N-acyltransferases (Nat)"/>
    <property type="match status" value="1"/>
</dbReference>
<proteinExistence type="predicted"/>
<feature type="domain" description="N-acetyltransferase" evidence="2">
    <location>
        <begin position="115"/>
        <end position="245"/>
    </location>
</feature>
<dbReference type="EMBL" id="KZ312447">
    <property type="protein sequence ID" value="KAG8240295.1"/>
    <property type="molecule type" value="Genomic_DNA"/>
</dbReference>
<reference evidence="3" key="2">
    <citation type="submission" date="2017-10" db="EMBL/GenBank/DDBJ databases">
        <title>Ladona fulva Genome sequencing and assembly.</title>
        <authorList>
            <person name="Murali S."/>
            <person name="Richards S."/>
            <person name="Bandaranaike D."/>
            <person name="Bellair M."/>
            <person name="Blankenburg K."/>
            <person name="Chao H."/>
            <person name="Dinh H."/>
            <person name="Doddapaneni H."/>
            <person name="Dugan-Rocha S."/>
            <person name="Elkadiri S."/>
            <person name="Gnanaolivu R."/>
            <person name="Hernandez B."/>
            <person name="Skinner E."/>
            <person name="Javaid M."/>
            <person name="Lee S."/>
            <person name="Li M."/>
            <person name="Ming W."/>
            <person name="Munidasa M."/>
            <person name="Muniz J."/>
            <person name="Nguyen L."/>
            <person name="Hughes D."/>
            <person name="Osuji N."/>
            <person name="Pu L.-L."/>
            <person name="Puazo M."/>
            <person name="Qu C."/>
            <person name="Quiroz J."/>
            <person name="Raj R."/>
            <person name="Weissenberger G."/>
            <person name="Xin Y."/>
            <person name="Zou X."/>
            <person name="Han Y."/>
            <person name="Worley K."/>
            <person name="Muzny D."/>
            <person name="Gibbs R."/>
        </authorList>
    </citation>
    <scope>NUCLEOTIDE SEQUENCE</scope>
    <source>
        <strain evidence="3">Sampled in the wild</strain>
    </source>
</reference>
<dbReference type="Gene3D" id="3.40.630.30">
    <property type="match status" value="1"/>
</dbReference>
<accession>A0A8K0KSQ5</accession>
<dbReference type="Proteomes" id="UP000792457">
    <property type="component" value="Unassembled WGS sequence"/>
</dbReference>
<dbReference type="OrthoDB" id="8179865at2759"/>
<reference evidence="3" key="1">
    <citation type="submission" date="2013-04" db="EMBL/GenBank/DDBJ databases">
        <authorList>
            <person name="Qu J."/>
            <person name="Murali S.C."/>
            <person name="Bandaranaike D."/>
            <person name="Bellair M."/>
            <person name="Blankenburg K."/>
            <person name="Chao H."/>
            <person name="Dinh H."/>
            <person name="Doddapaneni H."/>
            <person name="Downs B."/>
            <person name="Dugan-Rocha S."/>
            <person name="Elkadiri S."/>
            <person name="Gnanaolivu R.D."/>
            <person name="Hernandez B."/>
            <person name="Javaid M."/>
            <person name="Jayaseelan J.C."/>
            <person name="Lee S."/>
            <person name="Li M."/>
            <person name="Ming W."/>
            <person name="Munidasa M."/>
            <person name="Muniz J."/>
            <person name="Nguyen L."/>
            <person name="Ongeri F."/>
            <person name="Osuji N."/>
            <person name="Pu L.-L."/>
            <person name="Puazo M."/>
            <person name="Qu C."/>
            <person name="Quiroz J."/>
            <person name="Raj R."/>
            <person name="Weissenberger G."/>
            <person name="Xin Y."/>
            <person name="Zou X."/>
            <person name="Han Y."/>
            <person name="Richards S."/>
            <person name="Worley K."/>
            <person name="Muzny D."/>
            <person name="Gibbs R."/>
        </authorList>
    </citation>
    <scope>NUCLEOTIDE SEQUENCE</scope>
    <source>
        <strain evidence="3">Sampled in the wild</strain>
    </source>
</reference>
<feature type="compositionally biased region" description="Basic and acidic residues" evidence="1">
    <location>
        <begin position="76"/>
        <end position="88"/>
    </location>
</feature>
<dbReference type="InterPro" id="IPR016181">
    <property type="entry name" value="Acyl_CoA_acyltransferase"/>
</dbReference>
<feature type="compositionally biased region" description="Acidic residues" evidence="1">
    <location>
        <begin position="262"/>
        <end position="271"/>
    </location>
</feature>
<evidence type="ECO:0000313" key="3">
    <source>
        <dbReference type="EMBL" id="KAG8240295.1"/>
    </source>
</evidence>
<gene>
    <name evidence="3" type="ORF">J437_LFUL012772</name>
</gene>
<evidence type="ECO:0000256" key="1">
    <source>
        <dbReference type="SAM" id="MobiDB-lite"/>
    </source>
</evidence>
<dbReference type="Pfam" id="PF08445">
    <property type="entry name" value="FR47"/>
    <property type="match status" value="1"/>
</dbReference>
<dbReference type="PANTHER" id="PTHR20958:SF9">
    <property type="entry name" value="RE58324P"/>
    <property type="match status" value="1"/>
</dbReference>
<dbReference type="AlphaFoldDB" id="A0A8K0KSQ5"/>
<dbReference type="InterPro" id="IPR000182">
    <property type="entry name" value="GNAT_dom"/>
</dbReference>
<keyword evidence="4" id="KW-1185">Reference proteome</keyword>
<dbReference type="InterPro" id="IPR013653">
    <property type="entry name" value="GCN5-like_dom"/>
</dbReference>
<dbReference type="PANTHER" id="PTHR20958">
    <property type="entry name" value="GLYCINE N-ACYLTRANSFERASE-LIKE PROTEIN"/>
    <property type="match status" value="1"/>
</dbReference>
<comment type="caution">
    <text evidence="3">The sequence shown here is derived from an EMBL/GenBank/DDBJ whole genome shotgun (WGS) entry which is preliminary data.</text>
</comment>
<feature type="region of interest" description="Disordered" evidence="1">
    <location>
        <begin position="247"/>
        <end position="289"/>
    </location>
</feature>
<evidence type="ECO:0000259" key="2">
    <source>
        <dbReference type="PROSITE" id="PS51186"/>
    </source>
</evidence>
<sequence>MYDSFSIFCPVSRLDTLKLLAEEDVLIEWSRPIFLNFTHSQIVDKLEEYCSHRLGFVEKVRGDIYVCERGLARVHQERSREQSEKDGSTAEEGDDGTPKAKEEDVKEDESLLAEAQLRQLGPEHAAAIHSLYPANDMESVEVFERLIRALPAFGVFSSDGELAAWMVQSYYGAMFSMQTLPAFRRRGYGLLLARRLTSAVLARGYIPFVVIRPENSASQNLYSKLGFRRRYETVRAILRPKGWLRGSDGEEAVVPEGSGVGGEEELTEAEVPEGAAERSRGEAEVPEGD</sequence>
<dbReference type="PROSITE" id="PS51186">
    <property type="entry name" value="GNAT"/>
    <property type="match status" value="1"/>
</dbReference>
<dbReference type="InterPro" id="IPR053225">
    <property type="entry name" value="Acyl-CoA_N-acyltransferase"/>
</dbReference>
<dbReference type="GO" id="GO:0016747">
    <property type="term" value="F:acyltransferase activity, transferring groups other than amino-acyl groups"/>
    <property type="evidence" value="ECO:0007669"/>
    <property type="project" value="InterPro"/>
</dbReference>
<protein>
    <recommendedName>
        <fullName evidence="2">N-acetyltransferase domain-containing protein</fullName>
    </recommendedName>
</protein>
<feature type="region of interest" description="Disordered" evidence="1">
    <location>
        <begin position="76"/>
        <end position="106"/>
    </location>
</feature>
<evidence type="ECO:0000313" key="4">
    <source>
        <dbReference type="Proteomes" id="UP000792457"/>
    </source>
</evidence>
<organism evidence="3 4">
    <name type="scientific">Ladona fulva</name>
    <name type="common">Scarce chaser dragonfly</name>
    <name type="synonym">Libellula fulva</name>
    <dbReference type="NCBI Taxonomy" id="123851"/>
    <lineage>
        <taxon>Eukaryota</taxon>
        <taxon>Metazoa</taxon>
        <taxon>Ecdysozoa</taxon>
        <taxon>Arthropoda</taxon>
        <taxon>Hexapoda</taxon>
        <taxon>Insecta</taxon>
        <taxon>Pterygota</taxon>
        <taxon>Palaeoptera</taxon>
        <taxon>Odonata</taxon>
        <taxon>Epiprocta</taxon>
        <taxon>Anisoptera</taxon>
        <taxon>Libelluloidea</taxon>
        <taxon>Libellulidae</taxon>
        <taxon>Ladona</taxon>
    </lineage>
</organism>
<name>A0A8K0KSQ5_LADFU</name>